<organism evidence="2 3">
    <name type="scientific">Loxia curvirostra</name>
    <name type="common">Red crossbill</name>
    <dbReference type="NCBI Taxonomy" id="64802"/>
    <lineage>
        <taxon>Eukaryota</taxon>
        <taxon>Metazoa</taxon>
        <taxon>Chordata</taxon>
        <taxon>Craniata</taxon>
        <taxon>Vertebrata</taxon>
        <taxon>Euteleostomi</taxon>
        <taxon>Archelosauria</taxon>
        <taxon>Archosauria</taxon>
        <taxon>Dinosauria</taxon>
        <taxon>Saurischia</taxon>
        <taxon>Theropoda</taxon>
        <taxon>Coelurosauria</taxon>
        <taxon>Aves</taxon>
        <taxon>Neognathae</taxon>
        <taxon>Neoaves</taxon>
        <taxon>Telluraves</taxon>
        <taxon>Australaves</taxon>
        <taxon>Passeriformes</taxon>
        <taxon>Passeroidea</taxon>
        <taxon>Fringillidae</taxon>
        <taxon>Carduelinae</taxon>
        <taxon>Loxia</taxon>
    </lineage>
</organism>
<keyword evidence="3" id="KW-1185">Reference proteome</keyword>
<evidence type="ECO:0000259" key="1">
    <source>
        <dbReference type="PROSITE" id="PS50041"/>
    </source>
</evidence>
<dbReference type="AlphaFoldDB" id="A0A7K7IUX7"/>
<dbReference type="SUPFAM" id="SSF56436">
    <property type="entry name" value="C-type lectin-like"/>
    <property type="match status" value="1"/>
</dbReference>
<feature type="non-terminal residue" evidence="2">
    <location>
        <position position="72"/>
    </location>
</feature>
<gene>
    <name evidence="2" type="primary">Clec2d_1</name>
    <name evidence="2" type="ORF">LOXCUR_R03212</name>
</gene>
<comment type="caution">
    <text evidence="2">The sequence shown here is derived from an EMBL/GenBank/DDBJ whole genome shotgun (WGS) entry which is preliminary data.</text>
</comment>
<dbReference type="Gene3D" id="3.10.100.10">
    <property type="entry name" value="Mannose-Binding Protein A, subunit A"/>
    <property type="match status" value="1"/>
</dbReference>
<sequence>QDLLFRLRGNVDFWLGLRRRGERLQWEDGSSYSSRVPVLGNSQCVYLADNKFRSVMCSNEQPYLCSKARAPL</sequence>
<dbReference type="InterPro" id="IPR016187">
    <property type="entry name" value="CTDL_fold"/>
</dbReference>
<evidence type="ECO:0000313" key="3">
    <source>
        <dbReference type="Proteomes" id="UP000564784"/>
    </source>
</evidence>
<dbReference type="InterPro" id="IPR016186">
    <property type="entry name" value="C-type_lectin-like/link_sf"/>
</dbReference>
<proteinExistence type="predicted"/>
<protein>
    <submittedName>
        <fullName evidence="2">CLC2D protein</fullName>
    </submittedName>
</protein>
<accession>A0A7K7IUX7</accession>
<feature type="non-terminal residue" evidence="2">
    <location>
        <position position="1"/>
    </location>
</feature>
<reference evidence="2 3" key="1">
    <citation type="submission" date="2019-09" db="EMBL/GenBank/DDBJ databases">
        <title>Bird 10,000 Genomes (B10K) Project - Family phase.</title>
        <authorList>
            <person name="Zhang G."/>
        </authorList>
    </citation>
    <scope>NUCLEOTIDE SEQUENCE [LARGE SCALE GENOMIC DNA]</scope>
    <source>
        <strain evidence="2">OUT-0011</strain>
        <tissue evidence="2">Muscle</tissue>
    </source>
</reference>
<evidence type="ECO:0000313" key="2">
    <source>
        <dbReference type="EMBL" id="NWY97923.1"/>
    </source>
</evidence>
<dbReference type="Pfam" id="PF00059">
    <property type="entry name" value="Lectin_C"/>
    <property type="match status" value="1"/>
</dbReference>
<name>A0A7K7IUX7_LOXCU</name>
<feature type="domain" description="C-type lectin" evidence="1">
    <location>
        <begin position="1"/>
        <end position="66"/>
    </location>
</feature>
<dbReference type="OrthoDB" id="10059571at2759"/>
<dbReference type="PROSITE" id="PS50041">
    <property type="entry name" value="C_TYPE_LECTIN_2"/>
    <property type="match status" value="1"/>
</dbReference>
<dbReference type="Proteomes" id="UP000564784">
    <property type="component" value="Unassembled WGS sequence"/>
</dbReference>
<dbReference type="EMBL" id="VZSM01004033">
    <property type="protein sequence ID" value="NWY97923.1"/>
    <property type="molecule type" value="Genomic_DNA"/>
</dbReference>
<dbReference type="InterPro" id="IPR001304">
    <property type="entry name" value="C-type_lectin-like"/>
</dbReference>